<comment type="catalytic activity">
    <reaction evidence="10 11">
        <text>DNA(n) + a 2'-deoxyribonucleoside 5'-triphosphate = DNA(n+1) + diphosphate</text>
        <dbReference type="Rhea" id="RHEA:22508"/>
        <dbReference type="Rhea" id="RHEA-COMP:17339"/>
        <dbReference type="Rhea" id="RHEA-COMP:17340"/>
        <dbReference type="ChEBI" id="CHEBI:33019"/>
        <dbReference type="ChEBI" id="CHEBI:61560"/>
        <dbReference type="ChEBI" id="CHEBI:173112"/>
        <dbReference type="EC" id="2.7.7.7"/>
    </reaction>
</comment>
<feature type="domain" description="Exonuclease" evidence="12">
    <location>
        <begin position="423"/>
        <end position="589"/>
    </location>
</feature>
<gene>
    <name evidence="11" type="primary">polC</name>
    <name evidence="14" type="ORF">C095_07220</name>
</gene>
<dbReference type="CDD" id="cd06127">
    <property type="entry name" value="DEDDh"/>
    <property type="match status" value="1"/>
</dbReference>
<dbReference type="Pfam" id="PF07733">
    <property type="entry name" value="DNA_pol3_alpha"/>
    <property type="match status" value="2"/>
</dbReference>
<dbReference type="HAMAP" id="MF_00356">
    <property type="entry name" value="DNApol_PolC"/>
    <property type="match status" value="1"/>
</dbReference>
<dbReference type="Pfam" id="PF02811">
    <property type="entry name" value="PHP"/>
    <property type="match status" value="1"/>
</dbReference>
<keyword evidence="7 11" id="KW-0378">Hydrolase</keyword>
<dbReference type="InterPro" id="IPR003141">
    <property type="entry name" value="Pol/His_phosphatase_N"/>
</dbReference>
<dbReference type="EMBL" id="AUZI01000019">
    <property type="protein sequence ID" value="KID48873.1"/>
    <property type="molecule type" value="Genomic_DNA"/>
</dbReference>
<evidence type="ECO:0000256" key="6">
    <source>
        <dbReference type="ARBA" id="ARBA00022722"/>
    </source>
</evidence>
<comment type="function">
    <text evidence="1 11">Required for replicative DNA synthesis. This DNA polymerase also exhibits 3' to 5' exonuclease activity.</text>
</comment>
<dbReference type="InterPro" id="IPR011708">
    <property type="entry name" value="DNA_pol3_alpha_NTPase_dom"/>
</dbReference>
<keyword evidence="5 11" id="KW-0235">DNA replication</keyword>
<keyword evidence="9 11" id="KW-0239">DNA-directed DNA polymerase</keyword>
<dbReference type="GO" id="GO:0005737">
    <property type="term" value="C:cytoplasm"/>
    <property type="evidence" value="ECO:0007669"/>
    <property type="project" value="UniProtKB-SubCell"/>
</dbReference>
<keyword evidence="6 11" id="KW-0540">Nuclease</keyword>
<evidence type="ECO:0000256" key="9">
    <source>
        <dbReference type="ARBA" id="ARBA00022932"/>
    </source>
</evidence>
<name>A0A017H4U3_9FUSO</name>
<dbReference type="InterPro" id="IPR006308">
    <property type="entry name" value="Pol_III_a_PolC-type_gram_pos"/>
</dbReference>
<keyword evidence="8 11" id="KW-0269">Exonuclease</keyword>
<reference evidence="14 15" key="1">
    <citation type="submission" date="2013-08" db="EMBL/GenBank/DDBJ databases">
        <title>An opportunistic ruminal bacterium that causes liver abscesses in cattle.</title>
        <authorList>
            <person name="Benahmed F.H."/>
            <person name="Rasmussen M."/>
            <person name="Harbottle H."/>
            <person name="Soppet D."/>
            <person name="Nagaraja T.G."/>
            <person name="Davidson M."/>
        </authorList>
    </citation>
    <scope>NUCLEOTIDE SEQUENCE [LARGE SCALE GENOMIC DNA]</scope>
    <source>
        <strain evidence="14 15">B35</strain>
    </source>
</reference>
<evidence type="ECO:0000259" key="13">
    <source>
        <dbReference type="SMART" id="SM00481"/>
    </source>
</evidence>
<dbReference type="CDD" id="cd07435">
    <property type="entry name" value="PHP_PolIIIA_POLC"/>
    <property type="match status" value="1"/>
</dbReference>
<dbReference type="GO" id="GO:0008408">
    <property type="term" value="F:3'-5' exonuclease activity"/>
    <property type="evidence" value="ECO:0007669"/>
    <property type="project" value="UniProtKB-UniRule"/>
</dbReference>
<dbReference type="Gene3D" id="2.40.50.140">
    <property type="entry name" value="Nucleic acid-binding proteins"/>
    <property type="match status" value="1"/>
</dbReference>
<dbReference type="Gene3D" id="3.20.20.140">
    <property type="entry name" value="Metal-dependent hydrolases"/>
    <property type="match status" value="2"/>
</dbReference>
<evidence type="ECO:0000256" key="5">
    <source>
        <dbReference type="ARBA" id="ARBA00022705"/>
    </source>
</evidence>
<evidence type="ECO:0000256" key="7">
    <source>
        <dbReference type="ARBA" id="ARBA00022801"/>
    </source>
</evidence>
<dbReference type="SUPFAM" id="SSF53098">
    <property type="entry name" value="Ribonuclease H-like"/>
    <property type="match status" value="1"/>
</dbReference>
<feature type="domain" description="Polymerase/histidinol phosphatase N-terminal" evidence="13">
    <location>
        <begin position="337"/>
        <end position="404"/>
    </location>
</feature>
<evidence type="ECO:0000256" key="11">
    <source>
        <dbReference type="HAMAP-Rule" id="MF_00356"/>
    </source>
</evidence>
<dbReference type="InterPro" id="IPR006054">
    <property type="entry name" value="DnaQ"/>
</dbReference>
<evidence type="ECO:0000313" key="15">
    <source>
        <dbReference type="Proteomes" id="UP000031184"/>
    </source>
</evidence>
<evidence type="ECO:0000313" key="14">
    <source>
        <dbReference type="EMBL" id="KID48873.1"/>
    </source>
</evidence>
<dbReference type="SUPFAM" id="SSF160975">
    <property type="entry name" value="AF1531-like"/>
    <property type="match status" value="1"/>
</dbReference>
<dbReference type="Gene3D" id="1.10.150.870">
    <property type="match status" value="1"/>
</dbReference>
<dbReference type="Gene3D" id="1.10.150.700">
    <property type="entry name" value="PolC, middle finger domain"/>
    <property type="match status" value="1"/>
</dbReference>
<dbReference type="GO" id="GO:0006261">
    <property type="term" value="P:DNA-templated DNA replication"/>
    <property type="evidence" value="ECO:0007669"/>
    <property type="project" value="UniProtKB-UniRule"/>
</dbReference>
<organism evidence="14 15">
    <name type="scientific">Fusobacterium necrophorum subsp. funduliforme B35</name>
    <dbReference type="NCBI Taxonomy" id="1226633"/>
    <lineage>
        <taxon>Bacteria</taxon>
        <taxon>Fusobacteriati</taxon>
        <taxon>Fusobacteriota</taxon>
        <taxon>Fusobacteriia</taxon>
        <taxon>Fusobacteriales</taxon>
        <taxon>Fusobacteriaceae</taxon>
        <taxon>Fusobacterium</taxon>
    </lineage>
</organism>
<dbReference type="GO" id="GO:0003887">
    <property type="term" value="F:DNA-directed DNA polymerase activity"/>
    <property type="evidence" value="ECO:0007669"/>
    <property type="project" value="UniProtKB-UniRule"/>
</dbReference>
<dbReference type="Pfam" id="PF17657">
    <property type="entry name" value="DNA_pol3_finger"/>
    <property type="match status" value="1"/>
</dbReference>
<dbReference type="PANTHER" id="PTHR32294:SF5">
    <property type="entry name" value="DNA POLYMERASE III POLC-TYPE"/>
    <property type="match status" value="1"/>
</dbReference>
<evidence type="ECO:0000256" key="4">
    <source>
        <dbReference type="ARBA" id="ARBA00022695"/>
    </source>
</evidence>
<accession>A0A017H4U3</accession>
<dbReference type="Gene3D" id="3.30.1900.20">
    <property type="match status" value="2"/>
</dbReference>
<dbReference type="GO" id="GO:0003677">
    <property type="term" value="F:DNA binding"/>
    <property type="evidence" value="ECO:0007669"/>
    <property type="project" value="UniProtKB-UniRule"/>
</dbReference>
<dbReference type="InterPro" id="IPR036397">
    <property type="entry name" value="RNaseH_sf"/>
</dbReference>
<dbReference type="InterPro" id="IPR004805">
    <property type="entry name" value="DnaE2/DnaE/PolC"/>
</dbReference>
<dbReference type="InterPro" id="IPR012340">
    <property type="entry name" value="NA-bd_OB-fold"/>
</dbReference>
<dbReference type="Gene3D" id="3.30.420.10">
    <property type="entry name" value="Ribonuclease H-like superfamily/Ribonuclease H"/>
    <property type="match status" value="1"/>
</dbReference>
<comment type="similarity">
    <text evidence="11">Belongs to the DNA polymerase type-C family. PolC subfamily.</text>
</comment>
<comment type="subcellular location">
    <subcellularLocation>
        <location evidence="11">Cytoplasm</location>
    </subcellularLocation>
</comment>
<protein>
    <recommendedName>
        <fullName evidence="11">DNA polymerase III PolC-type</fullName>
        <shortName evidence="11">PolIII</shortName>
        <ecNumber evidence="11">2.7.7.7</ecNumber>
    </recommendedName>
</protein>
<dbReference type="InterPro" id="IPR013520">
    <property type="entry name" value="Ribonucl_H"/>
</dbReference>
<keyword evidence="4 11" id="KW-0548">Nucleotidyltransferase</keyword>
<dbReference type="Proteomes" id="UP000031184">
    <property type="component" value="Unassembled WGS sequence"/>
</dbReference>
<sequence length="1450" mass="165400">MSSKEIRMKPGREFMERLGIQFMQLEEIRYSERRNVLRVFCILPTYLAISELERLYQDLQITFGRDIKMEFNSKLLDSHIPKEELKNIVDLAIQRLRKTEPRFKSFLCSYRIFIEGNNIYLEVNTDCGIEIIEDGHGSQKLEAVLYEYGLRQYSVHIEKGDFTAENLHREKERNEEIRKIEEKAIQEQSEIAAKAAAKTLSSQQRSEFPKRANGGFSRNKMREIKGTPIAMKDFGEVMEEDTCIVEGEIFSLEDRELSTGNILKTLWITDETNSVTAKLFLKKEESLEIAKHDYVRVEGKVQIDSYAQNEKVIMIQAINRLEKNKKKKEDNEEEKMVELHTHSKMSEMVGVTEVSDIIKRAKQYGHSAVAITDYGVVHSFPAAHKAASENGLKAILGCEAYMVDDTLAMVHNLQEDQELEKASFVVYDLETLGFNSHEGKIIEIGAVKIVEKRIVDRFSQLINPGQSIPQNIVDVTNITDSMVQNEPKLEEVLPNFLEFIRGSILVAHNADFDIGYLKQQCKKYGYSDFNPAFIDTLQMAKDLYPELKQFGLGPLNKKLGLYLENHHRAVDDCQATGNMFLIFLDKYLERGITKLSEMQEAFPVNTKKQNTRNIMLLAKNRQGLENLNRLVSDAHLYHFGNRKPRVLKSTLKKYREGLLVGCSLTGHSINDSELFHDYSTGNIDRIPEKISFYDYIELLPRQAYAENIEYNGTGLISGNSYIEAMNQYFYSLAKEKGILVTGSSNVHYLDPEEAKIRTILLYGSGMVHGAKAYKTDNGFYFRSTGELLKEFSYLGEEVAKEIVVENTNKIAEEVEVIKPIPDGFYPPSIENAEETVREMTYEKAYRIYGNPLPEIVAKRLERELNAIIGNGFSVLYLSAQKLVKKSLDNGYLVGSRGSVGSSLVAFMMGITEVNALYPHYICTNPDCKHSEFIEREGVGIDLPEKRCPKCNQIYKRDGYSIPFEVFMGFNGDKVPDIDLNFSGEYQSEIHRYCEELFGKENVFKAGTISTLAEKNAAGYVRKYFEDNGIAISQAEVVRLAKKCEGAKKTTGQHPGGMVVVPSDHNIFEFCPVQKPANDEMSDSITTHYDYHVMDEQLVKLDILGHDDPTTIKLLQEYTGLDIYEIPLSDPDTLKIFSGTESLGVTAEQIGSEVATFGIPEFGTPFVRQMLLDTRPTTFAELVRISGLSHGTDVWLNNAQEFIRQKQATLSEVITVRDDIMNYLIDQGIEKGTAFKIMEFVRKGKPSKDPEGWKKYSDLMKEKHVKDWYIESCRRIKYMFPKGHAVAYVMMAIRIAYFKVHYPLAFYAAYLSRKAEDFNFETLGTPERARNRLEELSKEGKLDVKKKAEQALCEVMIEMEARHIELLPIDLYHSAGKKFLVEGDKIRVPLIALAGLGGAVIDNILEERQKESFISVEDFKKRTKVSQTIVEKMKDLKIIENMNETNQISLF</sequence>
<evidence type="ECO:0000256" key="2">
    <source>
        <dbReference type="ARBA" id="ARBA00022490"/>
    </source>
</evidence>
<dbReference type="RefSeq" id="WP_039122064.1">
    <property type="nucleotide sequence ID" value="NZ_AOJP01000007.1"/>
</dbReference>
<dbReference type="InterPro" id="IPR012337">
    <property type="entry name" value="RNaseH-like_sf"/>
</dbReference>
<dbReference type="PATRIC" id="fig|1226633.4.peg.1455"/>
<dbReference type="InterPro" id="IPR004013">
    <property type="entry name" value="PHP_dom"/>
</dbReference>
<comment type="caution">
    <text evidence="14">The sequence shown here is derived from an EMBL/GenBank/DDBJ whole genome shotgun (WGS) entry which is preliminary data.</text>
</comment>
<evidence type="ECO:0000256" key="3">
    <source>
        <dbReference type="ARBA" id="ARBA00022679"/>
    </source>
</evidence>
<dbReference type="Pfam" id="PF14579">
    <property type="entry name" value="HHH_6"/>
    <property type="match status" value="1"/>
</dbReference>
<dbReference type="NCBIfam" id="TIGR01405">
    <property type="entry name" value="polC_Gram_pos"/>
    <property type="match status" value="1"/>
</dbReference>
<dbReference type="SMART" id="SM00479">
    <property type="entry name" value="EXOIII"/>
    <property type="match status" value="1"/>
</dbReference>
<dbReference type="InterPro" id="IPR044923">
    <property type="entry name" value="PolC_middle_finger_sf"/>
</dbReference>
<dbReference type="NCBIfam" id="TIGR00573">
    <property type="entry name" value="dnaq"/>
    <property type="match status" value="1"/>
</dbReference>
<dbReference type="InterPro" id="IPR029460">
    <property type="entry name" value="DNAPol_HHH"/>
</dbReference>
<proteinExistence type="inferred from homology"/>
<evidence type="ECO:0000256" key="8">
    <source>
        <dbReference type="ARBA" id="ARBA00022839"/>
    </source>
</evidence>
<dbReference type="SMART" id="SM00481">
    <property type="entry name" value="POLIIIAc"/>
    <property type="match status" value="1"/>
</dbReference>
<dbReference type="NCBIfam" id="NF001688">
    <property type="entry name" value="PRK00448.1"/>
    <property type="match status" value="1"/>
</dbReference>
<dbReference type="FunFam" id="3.30.420.10:FF:000045">
    <property type="entry name" value="3'-5' exonuclease DinG"/>
    <property type="match status" value="1"/>
</dbReference>
<keyword evidence="3 11" id="KW-0808">Transferase</keyword>
<dbReference type="CDD" id="cd04484">
    <property type="entry name" value="polC_OBF"/>
    <property type="match status" value="1"/>
</dbReference>
<dbReference type="InterPro" id="IPR040982">
    <property type="entry name" value="DNA_pol3_finger"/>
</dbReference>
<evidence type="ECO:0000256" key="10">
    <source>
        <dbReference type="ARBA" id="ARBA00049244"/>
    </source>
</evidence>
<keyword evidence="2 11" id="KW-0963">Cytoplasm</keyword>
<evidence type="ECO:0000259" key="12">
    <source>
        <dbReference type="SMART" id="SM00479"/>
    </source>
</evidence>
<dbReference type="OrthoDB" id="9804290at2"/>
<dbReference type="PANTHER" id="PTHR32294">
    <property type="entry name" value="DNA POLYMERASE III SUBUNIT ALPHA"/>
    <property type="match status" value="1"/>
</dbReference>
<dbReference type="EC" id="2.7.7.7" evidence="11"/>
<evidence type="ECO:0000256" key="1">
    <source>
        <dbReference type="ARBA" id="ARBA00003452"/>
    </source>
</evidence>
<dbReference type="Gene3D" id="6.10.140.1510">
    <property type="match status" value="1"/>
</dbReference>
<dbReference type="Pfam" id="PF00929">
    <property type="entry name" value="RNase_T"/>
    <property type="match status" value="1"/>
</dbReference>